<dbReference type="PANTHER" id="PTHR34001">
    <property type="entry name" value="BLL7405 PROTEIN"/>
    <property type="match status" value="1"/>
</dbReference>
<dbReference type="InterPro" id="IPR027385">
    <property type="entry name" value="Beta-barrel_OMP"/>
</dbReference>
<comment type="subcellular location">
    <subcellularLocation>
        <location evidence="1">Membrane</location>
    </subcellularLocation>
</comment>
<dbReference type="Pfam" id="PF13505">
    <property type="entry name" value="OMP_b-brl"/>
    <property type="match status" value="1"/>
</dbReference>
<dbReference type="EMBL" id="JACICF010000001">
    <property type="protein sequence ID" value="MBB3763545.1"/>
    <property type="molecule type" value="Genomic_DNA"/>
</dbReference>
<evidence type="ECO:0000256" key="4">
    <source>
        <dbReference type="ARBA" id="ARBA00038306"/>
    </source>
</evidence>
<dbReference type="Gene3D" id="2.40.160.20">
    <property type="match status" value="1"/>
</dbReference>
<dbReference type="Proteomes" id="UP000578569">
    <property type="component" value="Unassembled WGS sequence"/>
</dbReference>
<evidence type="ECO:0000256" key="1">
    <source>
        <dbReference type="ARBA" id="ARBA00004370"/>
    </source>
</evidence>
<evidence type="ECO:0000256" key="3">
    <source>
        <dbReference type="ARBA" id="ARBA00023136"/>
    </source>
</evidence>
<keyword evidence="2 5" id="KW-0732">Signal</keyword>
<dbReference type="PANTHER" id="PTHR34001:SF3">
    <property type="entry name" value="BLL7405 PROTEIN"/>
    <property type="match status" value="1"/>
</dbReference>
<feature type="signal peptide" evidence="5">
    <location>
        <begin position="1"/>
        <end position="23"/>
    </location>
</feature>
<keyword evidence="3" id="KW-0472">Membrane</keyword>
<sequence length="198" mass="20871">MMKKLAFALIPAAMVALPAAAQAAPQGARAEVQLGWDQFKTGDDVESVKSDGISYGLGAGYDFAVAPTVSLGIDAEIADSSVEESESGMIGNTAYDASIDLGRDLYAGLRASFGIADNANVYLKGGITNVKADYRITYDDGASVITEQFSDDETGYRLGAGLQFGLASNAYAGGEYRYSNYDEGLDRHQVMATVGVRF</sequence>
<dbReference type="InterPro" id="IPR051692">
    <property type="entry name" value="OMP-like"/>
</dbReference>
<dbReference type="InterPro" id="IPR011250">
    <property type="entry name" value="OMP/PagP_B-barrel"/>
</dbReference>
<proteinExistence type="inferred from homology"/>
<reference evidence="7 8" key="1">
    <citation type="submission" date="2020-08" db="EMBL/GenBank/DDBJ databases">
        <title>Genomic Encyclopedia of Type Strains, Phase IV (KMG-IV): sequencing the most valuable type-strain genomes for metagenomic binning, comparative biology and taxonomic classification.</title>
        <authorList>
            <person name="Goeker M."/>
        </authorList>
    </citation>
    <scope>NUCLEOTIDE SEQUENCE [LARGE SCALE GENOMIC DNA]</scope>
    <source>
        <strain evidence="7 8">DSM 24194</strain>
    </source>
</reference>
<evidence type="ECO:0000313" key="8">
    <source>
        <dbReference type="Proteomes" id="UP000578569"/>
    </source>
</evidence>
<protein>
    <submittedName>
        <fullName evidence="7">Outer membrane immunogenic protein</fullName>
    </submittedName>
</protein>
<evidence type="ECO:0000256" key="5">
    <source>
        <dbReference type="SAM" id="SignalP"/>
    </source>
</evidence>
<accession>A0A839Z1T0</accession>
<evidence type="ECO:0000256" key="2">
    <source>
        <dbReference type="ARBA" id="ARBA00022729"/>
    </source>
</evidence>
<feature type="domain" description="Outer membrane protein beta-barrel" evidence="6">
    <location>
        <begin position="7"/>
        <end position="198"/>
    </location>
</feature>
<dbReference type="GO" id="GO:0019867">
    <property type="term" value="C:outer membrane"/>
    <property type="evidence" value="ECO:0007669"/>
    <property type="project" value="InterPro"/>
</dbReference>
<evidence type="ECO:0000313" key="7">
    <source>
        <dbReference type="EMBL" id="MBB3763545.1"/>
    </source>
</evidence>
<gene>
    <name evidence="7" type="ORF">FHS50_000568</name>
</gene>
<dbReference type="NCBIfam" id="TIGR01414">
    <property type="entry name" value="autotrans_barl"/>
    <property type="match status" value="1"/>
</dbReference>
<name>A0A839Z1T0_9SPHN</name>
<dbReference type="RefSeq" id="WP_183932881.1">
    <property type="nucleotide sequence ID" value="NZ_JACICF010000001.1"/>
</dbReference>
<keyword evidence="8" id="KW-1185">Reference proteome</keyword>
<dbReference type="InterPro" id="IPR006315">
    <property type="entry name" value="OM_autotransptr_brl_dom"/>
</dbReference>
<comment type="caution">
    <text evidence="7">The sequence shown here is derived from an EMBL/GenBank/DDBJ whole genome shotgun (WGS) entry which is preliminary data.</text>
</comment>
<dbReference type="AlphaFoldDB" id="A0A839Z1T0"/>
<evidence type="ECO:0000259" key="6">
    <source>
        <dbReference type="Pfam" id="PF13505"/>
    </source>
</evidence>
<feature type="chain" id="PRO_5033009322" evidence="5">
    <location>
        <begin position="24"/>
        <end position="198"/>
    </location>
</feature>
<comment type="similarity">
    <text evidence="4">Belongs to the Omp25/RopB family.</text>
</comment>
<dbReference type="SUPFAM" id="SSF56925">
    <property type="entry name" value="OMPA-like"/>
    <property type="match status" value="1"/>
</dbReference>
<organism evidence="7 8">
    <name type="scientific">Sphingomicrobium lutaoense</name>
    <dbReference type="NCBI Taxonomy" id="515949"/>
    <lineage>
        <taxon>Bacteria</taxon>
        <taxon>Pseudomonadati</taxon>
        <taxon>Pseudomonadota</taxon>
        <taxon>Alphaproteobacteria</taxon>
        <taxon>Sphingomonadales</taxon>
        <taxon>Sphingomonadaceae</taxon>
        <taxon>Sphingomicrobium</taxon>
    </lineage>
</organism>